<evidence type="ECO:0000256" key="1">
    <source>
        <dbReference type="SAM" id="MobiDB-lite"/>
    </source>
</evidence>
<name>A0A9N7U499_PLEPL</name>
<feature type="region of interest" description="Disordered" evidence="1">
    <location>
        <begin position="148"/>
        <end position="198"/>
    </location>
</feature>
<dbReference type="AlphaFoldDB" id="A0A9N7U499"/>
<dbReference type="Proteomes" id="UP001153269">
    <property type="component" value="Unassembled WGS sequence"/>
</dbReference>
<protein>
    <submittedName>
        <fullName evidence="2">Uncharacterized protein</fullName>
    </submittedName>
</protein>
<dbReference type="EMBL" id="CADEAL010000748">
    <property type="protein sequence ID" value="CAB1424704.1"/>
    <property type="molecule type" value="Genomic_DNA"/>
</dbReference>
<evidence type="ECO:0000313" key="3">
    <source>
        <dbReference type="Proteomes" id="UP001153269"/>
    </source>
</evidence>
<accession>A0A9N7U499</accession>
<proteinExistence type="predicted"/>
<evidence type="ECO:0000313" key="2">
    <source>
        <dbReference type="EMBL" id="CAB1424704.1"/>
    </source>
</evidence>
<comment type="caution">
    <text evidence="2">The sequence shown here is derived from an EMBL/GenBank/DDBJ whole genome shotgun (WGS) entry which is preliminary data.</text>
</comment>
<reference evidence="2" key="1">
    <citation type="submission" date="2020-03" db="EMBL/GenBank/DDBJ databases">
        <authorList>
            <person name="Weist P."/>
        </authorList>
    </citation>
    <scope>NUCLEOTIDE SEQUENCE</scope>
</reference>
<gene>
    <name evidence="2" type="ORF">PLEPLA_LOCUS12632</name>
</gene>
<organism evidence="2 3">
    <name type="scientific">Pleuronectes platessa</name>
    <name type="common">European plaice</name>
    <dbReference type="NCBI Taxonomy" id="8262"/>
    <lineage>
        <taxon>Eukaryota</taxon>
        <taxon>Metazoa</taxon>
        <taxon>Chordata</taxon>
        <taxon>Craniata</taxon>
        <taxon>Vertebrata</taxon>
        <taxon>Euteleostomi</taxon>
        <taxon>Actinopterygii</taxon>
        <taxon>Neopterygii</taxon>
        <taxon>Teleostei</taxon>
        <taxon>Neoteleostei</taxon>
        <taxon>Acanthomorphata</taxon>
        <taxon>Carangaria</taxon>
        <taxon>Pleuronectiformes</taxon>
        <taxon>Pleuronectoidei</taxon>
        <taxon>Pleuronectidae</taxon>
        <taxon>Pleuronectes</taxon>
    </lineage>
</organism>
<sequence length="245" mass="27900">MPLLATCDTVGQTGPLLIRERLRQMFVKQADFLLAAGSRRQEEEVDINVASGLLLINGGGPSTEKEKEMRSISDERLHVGGSPSGFTVTSQQLFRFRKQRIMGNIQWEDTVRDNTLRHFIRHRVHHVWLQGALLKGCFKESDGIILDPADRDQEVPPPRRTGGAAEEGRGFLDTRTQNPLCPHTGRFHTNNPSPRPRPGSDLKLHMWFPLIREFWFHFVPSGPKNSDKRGRSLPRLDSDWFVYGV</sequence>
<keyword evidence="3" id="KW-1185">Reference proteome</keyword>